<gene>
    <name evidence="1" type="ORF">CURHAP_LOCUS23375</name>
</gene>
<dbReference type="EMBL" id="CAEKDK010000003">
    <property type="protein sequence ID" value="CAB4274770.1"/>
    <property type="molecule type" value="Genomic_DNA"/>
</dbReference>
<organism evidence="1 2">
    <name type="scientific">Prunus armeniaca</name>
    <name type="common">Apricot</name>
    <name type="synonym">Armeniaca vulgaris</name>
    <dbReference type="NCBI Taxonomy" id="36596"/>
    <lineage>
        <taxon>Eukaryota</taxon>
        <taxon>Viridiplantae</taxon>
        <taxon>Streptophyta</taxon>
        <taxon>Embryophyta</taxon>
        <taxon>Tracheophyta</taxon>
        <taxon>Spermatophyta</taxon>
        <taxon>Magnoliopsida</taxon>
        <taxon>eudicotyledons</taxon>
        <taxon>Gunneridae</taxon>
        <taxon>Pentapetalae</taxon>
        <taxon>rosids</taxon>
        <taxon>fabids</taxon>
        <taxon>Rosales</taxon>
        <taxon>Rosaceae</taxon>
        <taxon>Amygdaloideae</taxon>
        <taxon>Amygdaleae</taxon>
        <taxon>Prunus</taxon>
    </lineage>
</organism>
<protein>
    <submittedName>
        <fullName evidence="1">Uncharacterized protein</fullName>
    </submittedName>
</protein>
<dbReference type="Proteomes" id="UP000507222">
    <property type="component" value="Unassembled WGS sequence"/>
</dbReference>
<sequence>MVMVSKCNHVYEAPCMLGHNKLKGKKVTNTNQNTNTLRPVEGRYETCLDLTTVMVIAVTVEIAKISSGKADFISLVDGASSTTKHVGIQVVSSTKHMASRKLGHHHKHHQEYYSNGMTLTLSHLRYTPARSFVAVCSSDRELASSVLMKIEWCWCCEKFQNLIIADNFTRQIPTWIR</sequence>
<proteinExistence type="predicted"/>
<evidence type="ECO:0000313" key="2">
    <source>
        <dbReference type="Proteomes" id="UP000507222"/>
    </source>
</evidence>
<dbReference type="AlphaFoldDB" id="A0A6J5UE67"/>
<reference evidence="1 2" key="1">
    <citation type="submission" date="2020-05" db="EMBL/GenBank/DDBJ databases">
        <authorList>
            <person name="Campoy J."/>
            <person name="Schneeberger K."/>
            <person name="Spophaly S."/>
        </authorList>
    </citation>
    <scope>NUCLEOTIDE SEQUENCE [LARGE SCALE GENOMIC DNA]</scope>
    <source>
        <strain evidence="1">PruArmRojPasFocal</strain>
    </source>
</reference>
<accession>A0A6J5UE67</accession>
<evidence type="ECO:0000313" key="1">
    <source>
        <dbReference type="EMBL" id="CAB4274770.1"/>
    </source>
</evidence>
<name>A0A6J5UE67_PRUAR</name>